<dbReference type="EMBL" id="DF977479">
    <property type="protein sequence ID" value="GAW26500.1"/>
    <property type="molecule type" value="Genomic_DNA"/>
</dbReference>
<evidence type="ECO:0000256" key="3">
    <source>
        <dbReference type="PROSITE-ProRule" id="PRU00023"/>
    </source>
</evidence>
<dbReference type="SUPFAM" id="SSF48403">
    <property type="entry name" value="Ankyrin repeat"/>
    <property type="match status" value="1"/>
</dbReference>
<dbReference type="Proteomes" id="UP000054516">
    <property type="component" value="Unassembled WGS sequence"/>
</dbReference>
<protein>
    <submittedName>
        <fullName evidence="5">Putative ankyrin repeat protein</fullName>
    </submittedName>
</protein>
<dbReference type="PROSITE" id="PS50297">
    <property type="entry name" value="ANK_REP_REGION"/>
    <property type="match status" value="3"/>
</dbReference>
<dbReference type="SMART" id="SM00248">
    <property type="entry name" value="ANK"/>
    <property type="match status" value="6"/>
</dbReference>
<name>A0A1S8A9X6_ROSNE</name>
<keyword evidence="1" id="KW-0677">Repeat</keyword>
<feature type="repeat" description="ANK" evidence="3">
    <location>
        <begin position="140"/>
        <end position="166"/>
    </location>
</feature>
<proteinExistence type="predicted"/>
<dbReference type="Pfam" id="PF12796">
    <property type="entry name" value="Ank_2"/>
    <property type="match status" value="3"/>
</dbReference>
<evidence type="ECO:0000256" key="4">
    <source>
        <dbReference type="SAM" id="MobiDB-lite"/>
    </source>
</evidence>
<dbReference type="AlphaFoldDB" id="A0A1S8A9X6"/>
<dbReference type="PANTHER" id="PTHR24198:SF165">
    <property type="entry name" value="ANKYRIN REPEAT-CONTAINING PROTEIN-RELATED"/>
    <property type="match status" value="1"/>
</dbReference>
<dbReference type="OrthoDB" id="366390at2759"/>
<organism evidence="5">
    <name type="scientific">Rosellinia necatrix</name>
    <name type="common">White root-rot fungus</name>
    <dbReference type="NCBI Taxonomy" id="77044"/>
    <lineage>
        <taxon>Eukaryota</taxon>
        <taxon>Fungi</taxon>
        <taxon>Dikarya</taxon>
        <taxon>Ascomycota</taxon>
        <taxon>Pezizomycotina</taxon>
        <taxon>Sordariomycetes</taxon>
        <taxon>Xylariomycetidae</taxon>
        <taxon>Xylariales</taxon>
        <taxon>Xylariaceae</taxon>
        <taxon>Rosellinia</taxon>
    </lineage>
</organism>
<dbReference type="STRING" id="77044.A0A1S8A9X6"/>
<dbReference type="InterPro" id="IPR036770">
    <property type="entry name" value="Ankyrin_rpt-contain_sf"/>
</dbReference>
<keyword evidence="2 3" id="KW-0040">ANK repeat</keyword>
<accession>A0A1S8A9X6</accession>
<dbReference type="PANTHER" id="PTHR24198">
    <property type="entry name" value="ANKYRIN REPEAT AND PROTEIN KINASE DOMAIN-CONTAINING PROTEIN"/>
    <property type="match status" value="1"/>
</dbReference>
<evidence type="ECO:0000256" key="1">
    <source>
        <dbReference type="ARBA" id="ARBA00022737"/>
    </source>
</evidence>
<feature type="region of interest" description="Disordered" evidence="4">
    <location>
        <begin position="1"/>
        <end position="24"/>
    </location>
</feature>
<dbReference type="InterPro" id="IPR002110">
    <property type="entry name" value="Ankyrin_rpt"/>
</dbReference>
<keyword evidence="6" id="KW-1185">Reference proteome</keyword>
<evidence type="ECO:0000313" key="6">
    <source>
        <dbReference type="Proteomes" id="UP000054516"/>
    </source>
</evidence>
<dbReference type="PROSITE" id="PS50088">
    <property type="entry name" value="ANK_REPEAT"/>
    <property type="match status" value="3"/>
</dbReference>
<feature type="repeat" description="ANK" evidence="3">
    <location>
        <begin position="102"/>
        <end position="125"/>
    </location>
</feature>
<sequence>MSETDSVAPEHHPEDSRHDNETLPAVRTVAALREAVESRDCRKLESLLGTLSAEDRDACITARHSHMSVLHRVAHLNYPDIAGLLLENVTDKDEYIAAMDVVGDTALHTAAFSGNFEMADFLVKNVTAKNEYVTTKSKGQGKTALHFAAKLDSPHIAALLIKNATDKDGYINTPDHNHLTALHIAIDNNRLEIATLLVNNVKDKDTCFTAHDSRRDPALHLAVHRDAADIVHLLINNVTEKTRVLNAANYYQQTPLHIAAFCNAVNVIFPLLENGSDARLRDSHGLTAWDVAVRRKSWEFISAVILAEERWLIKPNLPVIYIHDNDVRIFILRSYHRTPRR</sequence>
<evidence type="ECO:0000313" key="5">
    <source>
        <dbReference type="EMBL" id="GAW26500.1"/>
    </source>
</evidence>
<feature type="compositionally biased region" description="Basic and acidic residues" evidence="4">
    <location>
        <begin position="8"/>
        <end position="21"/>
    </location>
</feature>
<gene>
    <name evidence="5" type="ORF">SAMD00023353_3400490</name>
</gene>
<evidence type="ECO:0000256" key="2">
    <source>
        <dbReference type="ARBA" id="ARBA00023043"/>
    </source>
</evidence>
<feature type="repeat" description="ANK" evidence="3">
    <location>
        <begin position="251"/>
        <end position="283"/>
    </location>
</feature>
<reference evidence="5" key="1">
    <citation type="submission" date="2016-03" db="EMBL/GenBank/DDBJ databases">
        <title>Draft genome sequence of Rosellinia necatrix.</title>
        <authorList>
            <person name="Kanematsu S."/>
        </authorList>
    </citation>
    <scope>NUCLEOTIDE SEQUENCE [LARGE SCALE GENOMIC DNA]</scope>
    <source>
        <strain evidence="5">W97</strain>
    </source>
</reference>
<dbReference type="Gene3D" id="1.25.40.20">
    <property type="entry name" value="Ankyrin repeat-containing domain"/>
    <property type="match status" value="3"/>
</dbReference>